<gene>
    <name evidence="1" type="ORF">SAMN05216334_11220</name>
</gene>
<dbReference type="EMBL" id="FNUX01000012">
    <property type="protein sequence ID" value="SEF85103.1"/>
    <property type="molecule type" value="Genomic_DNA"/>
</dbReference>
<name>A0A1H5VCZ6_9PROT</name>
<reference evidence="1 2" key="1">
    <citation type="submission" date="2016-10" db="EMBL/GenBank/DDBJ databases">
        <authorList>
            <person name="de Groot N.N."/>
        </authorList>
    </citation>
    <scope>NUCLEOTIDE SEQUENCE [LARGE SCALE GENOMIC DNA]</scope>
    <source>
        <strain evidence="1 2">Nm13</strain>
    </source>
</reference>
<organism evidence="1 2">
    <name type="scientific">Nitrosomonas ureae</name>
    <dbReference type="NCBI Taxonomy" id="44577"/>
    <lineage>
        <taxon>Bacteria</taxon>
        <taxon>Pseudomonadati</taxon>
        <taxon>Pseudomonadota</taxon>
        <taxon>Betaproteobacteria</taxon>
        <taxon>Nitrosomonadales</taxon>
        <taxon>Nitrosomonadaceae</taxon>
        <taxon>Nitrosomonas</taxon>
    </lineage>
</organism>
<dbReference type="Proteomes" id="UP000236753">
    <property type="component" value="Unassembled WGS sequence"/>
</dbReference>
<evidence type="ECO:0000313" key="1">
    <source>
        <dbReference type="EMBL" id="SEF85103.1"/>
    </source>
</evidence>
<evidence type="ECO:0000313" key="2">
    <source>
        <dbReference type="Proteomes" id="UP000236753"/>
    </source>
</evidence>
<dbReference type="RefSeq" id="WP_181023791.1">
    <property type="nucleotide sequence ID" value="NZ_FNUX01000012.1"/>
</dbReference>
<dbReference type="AlphaFoldDB" id="A0A1H5VCZ6"/>
<sequence length="94" mass="10278">MRQTQTSRADNENCVVRRATNIPNRFRLQSSAAVIRIDKITQAMVFENLAVVRLAATGPVAVLVEDFHQPVGILVAILVGRSGHQICGGIHFGR</sequence>
<protein>
    <submittedName>
        <fullName evidence="1">Uncharacterized protein</fullName>
    </submittedName>
</protein>
<proteinExistence type="predicted"/>
<accession>A0A1H5VCZ6</accession>